<evidence type="ECO:0000313" key="12">
    <source>
        <dbReference type="EMBL" id="VUG17797.1"/>
    </source>
</evidence>
<organism evidence="12 13">
    <name type="scientific">Dekkera bruxellensis</name>
    <name type="common">Brettanomyces custersii</name>
    <dbReference type="NCBI Taxonomy" id="5007"/>
    <lineage>
        <taxon>Eukaryota</taxon>
        <taxon>Fungi</taxon>
        <taxon>Dikarya</taxon>
        <taxon>Ascomycota</taxon>
        <taxon>Saccharomycotina</taxon>
        <taxon>Pichiomycetes</taxon>
        <taxon>Pichiales</taxon>
        <taxon>Pichiaceae</taxon>
        <taxon>Brettanomyces</taxon>
    </lineage>
</organism>
<accession>A0A7D9CWY0</accession>
<keyword evidence="13" id="KW-1185">Reference proteome</keyword>
<name>A0A7D9CWY0_DEKBR</name>
<comment type="pathway">
    <text evidence="2 11">Glycolipid biosynthesis; glycosylphosphatidylinositol-anchor biosynthesis.</text>
</comment>
<dbReference type="PANTHER" id="PTHR28533">
    <property type="entry name" value="PROTEIN PBN1"/>
    <property type="match status" value="1"/>
</dbReference>
<evidence type="ECO:0000256" key="4">
    <source>
        <dbReference type="ARBA" id="ARBA00020410"/>
    </source>
</evidence>
<dbReference type="GO" id="GO:1990529">
    <property type="term" value="C:glycosylphosphatidylinositol-mannosyltransferase I complex"/>
    <property type="evidence" value="ECO:0007669"/>
    <property type="project" value="TreeGrafter"/>
</dbReference>
<dbReference type="Pfam" id="PF08320">
    <property type="entry name" value="PIG-X"/>
    <property type="match status" value="1"/>
</dbReference>
<evidence type="ECO:0000256" key="11">
    <source>
        <dbReference type="RuleBase" id="RU366056"/>
    </source>
</evidence>
<evidence type="ECO:0000313" key="13">
    <source>
        <dbReference type="Proteomes" id="UP000478008"/>
    </source>
</evidence>
<dbReference type="PANTHER" id="PTHR28533:SF1">
    <property type="entry name" value="PROTEIN PBN1"/>
    <property type="match status" value="1"/>
</dbReference>
<comment type="similarity">
    <text evidence="3 11">Belongs to the PIGX family.</text>
</comment>
<dbReference type="AlphaFoldDB" id="A0A7D9CWY0"/>
<evidence type="ECO:0000256" key="9">
    <source>
        <dbReference type="ARBA" id="ARBA00023136"/>
    </source>
</evidence>
<dbReference type="UniPathway" id="UPA00196"/>
<protein>
    <recommendedName>
        <fullName evidence="4 11">Protein PBN1</fullName>
    </recommendedName>
</protein>
<evidence type="ECO:0000256" key="8">
    <source>
        <dbReference type="ARBA" id="ARBA00022989"/>
    </source>
</evidence>
<keyword evidence="10" id="KW-0325">Glycoprotein</keyword>
<proteinExistence type="inferred from homology"/>
<reference evidence="12 13" key="1">
    <citation type="submission" date="2019-07" db="EMBL/GenBank/DDBJ databases">
        <authorList>
            <person name="Friedrich A."/>
            <person name="Schacherer J."/>
        </authorList>
    </citation>
    <scope>NUCLEOTIDE SEQUENCE [LARGE SCALE GENOMIC DNA]</scope>
</reference>
<keyword evidence="5 11" id="KW-0337">GPI-anchor biosynthesis</keyword>
<keyword evidence="6" id="KW-0812">Transmembrane</keyword>
<keyword evidence="8" id="KW-1133">Transmembrane helix</keyword>
<dbReference type="GO" id="GO:0006506">
    <property type="term" value="P:GPI anchor biosynthetic process"/>
    <property type="evidence" value="ECO:0007669"/>
    <property type="project" value="UniProtKB-UniPathway"/>
</dbReference>
<evidence type="ECO:0000256" key="6">
    <source>
        <dbReference type="ARBA" id="ARBA00022692"/>
    </source>
</evidence>
<evidence type="ECO:0000256" key="7">
    <source>
        <dbReference type="ARBA" id="ARBA00022824"/>
    </source>
</evidence>
<evidence type="ECO:0000256" key="1">
    <source>
        <dbReference type="ARBA" id="ARBA00004643"/>
    </source>
</evidence>
<gene>
    <name evidence="12" type="ORF">DEBR0S2_16556G</name>
</gene>
<comment type="function">
    <text evidence="11">Required for proper folding and/or the stability of a subset of proteins in the endoplasmic reticulum. Component of glycosylphosphatidylinositol-mannosyltransferase 1 which transfers the first of the 4 mannoses in the GPI-anchor precursors during GPI-anchor biosynthesis. Probably acts by stabilizing the mannosyltransferase GPI14.</text>
</comment>
<dbReference type="Proteomes" id="UP000478008">
    <property type="component" value="Unassembled WGS sequence"/>
</dbReference>
<evidence type="ECO:0000256" key="3">
    <source>
        <dbReference type="ARBA" id="ARBA00010345"/>
    </source>
</evidence>
<evidence type="ECO:0000256" key="2">
    <source>
        <dbReference type="ARBA" id="ARBA00004687"/>
    </source>
</evidence>
<keyword evidence="9" id="KW-0472">Membrane</keyword>
<keyword evidence="7 11" id="KW-0256">Endoplasmic reticulum</keyword>
<evidence type="ECO:0000256" key="10">
    <source>
        <dbReference type="ARBA" id="ARBA00023180"/>
    </source>
</evidence>
<dbReference type="GO" id="GO:0000030">
    <property type="term" value="F:mannosyltransferase activity"/>
    <property type="evidence" value="ECO:0007669"/>
    <property type="project" value="TreeGrafter"/>
</dbReference>
<dbReference type="InterPro" id="IPR013233">
    <property type="entry name" value="PIG-X/PBN1"/>
</dbReference>
<dbReference type="SMART" id="SM00780">
    <property type="entry name" value="PIG-X"/>
    <property type="match status" value="1"/>
</dbReference>
<evidence type="ECO:0000256" key="5">
    <source>
        <dbReference type="ARBA" id="ARBA00022502"/>
    </source>
</evidence>
<dbReference type="InterPro" id="IPR042322">
    <property type="entry name" value="Pbn1"/>
</dbReference>
<dbReference type="EMBL" id="CABFWN010000002">
    <property type="protein sequence ID" value="VUG17797.1"/>
    <property type="molecule type" value="Genomic_DNA"/>
</dbReference>
<comment type="subcellular location">
    <subcellularLocation>
        <location evidence="11">Endoplasmic reticulum membrane</location>
        <topology evidence="11">Single-pass membrane protein</topology>
    </subcellularLocation>
    <subcellularLocation>
        <location evidence="1">Endoplasmic reticulum membrane</location>
        <topology evidence="1">Single-pass type III membrane protein</topology>
    </subcellularLocation>
</comment>
<sequence length="521" mass="60110">MLIGSNMSVIIQRSIFLLNDKTVLARFLKELKQDEKDIVIPGSAEFEMQRQEKITIPYENMNPQISDLFAKVGMLEMRFSPKVSNSQSVMDEQWKHVLFSDFTAENTFGLDIEVAPQSATSFHEYKNTSFKAIKSLEHILKVCSKDMPIFYQEWFQKRNFDLDEKSSLELIVLRLWNAILARNTEFPVRLPDIACASSVDFVLHNKKHEASITLYWDSVKRPAIISKKYVIQEADSISSEIAIFMSKKQAMSTYDPPLTGLRMKLNNETYNAQNRIIKFLPTMLHASQTHRTLHGYHIKHEILKPVGMHPDYKMSIVEDDKRSAFAPPRSSADTQCSLMLQLSVPKQIIIDKYELERLKGKLFKDFRVHNNGMNLELPEYRVKEWGGALSAVLDADYIMNRQNESFVIPLHLRYGKPLGDFQETYIPKAQVYWECSVTEDKQKEVLAKSFYNEPDRLGIDKFVKHSVFYHVRDSDRLSSNSIKVEIPTANLKDAYSNELWTSVLVALGTIYILISLVKPLS</sequence>
<dbReference type="GO" id="GO:0005789">
    <property type="term" value="C:endoplasmic reticulum membrane"/>
    <property type="evidence" value="ECO:0007669"/>
    <property type="project" value="UniProtKB-SubCell"/>
</dbReference>